<evidence type="ECO:0000313" key="1">
    <source>
        <dbReference type="EMBL" id="MFD0798466.1"/>
    </source>
</evidence>
<organism evidence="1 2">
    <name type="scientific">Maribacter chungangensis</name>
    <dbReference type="NCBI Taxonomy" id="1069117"/>
    <lineage>
        <taxon>Bacteria</taxon>
        <taxon>Pseudomonadati</taxon>
        <taxon>Bacteroidota</taxon>
        <taxon>Flavobacteriia</taxon>
        <taxon>Flavobacteriales</taxon>
        <taxon>Flavobacteriaceae</taxon>
        <taxon>Maribacter</taxon>
    </lineage>
</organism>
<protein>
    <submittedName>
        <fullName evidence="1">Uncharacterized protein</fullName>
    </submittedName>
</protein>
<gene>
    <name evidence="1" type="ORF">ACFQZJ_13420</name>
</gene>
<sequence>MLEDGFRSHRYSDILGNLGENGFLTAEDVGKLLKEFTTTQKITFDCISDEKAQIVSEALIDNYQRSKSN</sequence>
<dbReference type="Proteomes" id="UP001597012">
    <property type="component" value="Unassembled WGS sequence"/>
</dbReference>
<accession>A0ABW3B6E7</accession>
<comment type="caution">
    <text evidence="1">The sequence shown here is derived from an EMBL/GenBank/DDBJ whole genome shotgun (WGS) entry which is preliminary data.</text>
</comment>
<reference evidence="2" key="1">
    <citation type="journal article" date="2019" name="Int. J. Syst. Evol. Microbiol.">
        <title>The Global Catalogue of Microorganisms (GCM) 10K type strain sequencing project: providing services to taxonomists for standard genome sequencing and annotation.</title>
        <authorList>
            <consortium name="The Broad Institute Genomics Platform"/>
            <consortium name="The Broad Institute Genome Sequencing Center for Infectious Disease"/>
            <person name="Wu L."/>
            <person name="Ma J."/>
        </authorList>
    </citation>
    <scope>NUCLEOTIDE SEQUENCE [LARGE SCALE GENOMIC DNA]</scope>
    <source>
        <strain evidence="2">CCUG 61948</strain>
    </source>
</reference>
<evidence type="ECO:0000313" key="2">
    <source>
        <dbReference type="Proteomes" id="UP001597012"/>
    </source>
</evidence>
<name>A0ABW3B6E7_9FLAO</name>
<proteinExistence type="predicted"/>
<dbReference type="RefSeq" id="WP_103442984.1">
    <property type="nucleotide sequence ID" value="NZ_JBHTHY010000011.1"/>
</dbReference>
<dbReference type="EMBL" id="JBHTHY010000011">
    <property type="protein sequence ID" value="MFD0798466.1"/>
    <property type="molecule type" value="Genomic_DNA"/>
</dbReference>
<keyword evidence="2" id="KW-1185">Reference proteome</keyword>